<protein>
    <submittedName>
        <fullName evidence="1">Uncharacterized protein</fullName>
    </submittedName>
</protein>
<accession>A0AA40FZU7</accession>
<evidence type="ECO:0000313" key="1">
    <source>
        <dbReference type="EMBL" id="KAK1128060.1"/>
    </source>
</evidence>
<sequence length="128" mass="14912">MRKCLSKLYRNRAANSEYSHEAVNRTSLSKVKQNLFCKFASGKDEFWTRPGASLPEEGIPGCTTVRCYSASDAAAEKSHRRPQSFDVDWLVLDCISVFGEYYTYHTLYLQRNLLERVVIYNRLEEMKR</sequence>
<dbReference type="AlphaFoldDB" id="A0AA40FZU7"/>
<proteinExistence type="predicted"/>
<gene>
    <name evidence="1" type="ORF">K0M31_003548</name>
</gene>
<organism evidence="1 2">
    <name type="scientific">Melipona bicolor</name>
    <dbReference type="NCBI Taxonomy" id="60889"/>
    <lineage>
        <taxon>Eukaryota</taxon>
        <taxon>Metazoa</taxon>
        <taxon>Ecdysozoa</taxon>
        <taxon>Arthropoda</taxon>
        <taxon>Hexapoda</taxon>
        <taxon>Insecta</taxon>
        <taxon>Pterygota</taxon>
        <taxon>Neoptera</taxon>
        <taxon>Endopterygota</taxon>
        <taxon>Hymenoptera</taxon>
        <taxon>Apocrita</taxon>
        <taxon>Aculeata</taxon>
        <taxon>Apoidea</taxon>
        <taxon>Anthophila</taxon>
        <taxon>Apidae</taxon>
        <taxon>Melipona</taxon>
    </lineage>
</organism>
<keyword evidence="2" id="KW-1185">Reference proteome</keyword>
<evidence type="ECO:0000313" key="2">
    <source>
        <dbReference type="Proteomes" id="UP001177670"/>
    </source>
</evidence>
<comment type="caution">
    <text evidence="1">The sequence shown here is derived from an EMBL/GenBank/DDBJ whole genome shotgun (WGS) entry which is preliminary data.</text>
</comment>
<dbReference type="EMBL" id="JAHYIQ010000011">
    <property type="protein sequence ID" value="KAK1128060.1"/>
    <property type="molecule type" value="Genomic_DNA"/>
</dbReference>
<dbReference type="Proteomes" id="UP001177670">
    <property type="component" value="Unassembled WGS sequence"/>
</dbReference>
<reference evidence="1" key="1">
    <citation type="submission" date="2021-10" db="EMBL/GenBank/DDBJ databases">
        <title>Melipona bicolor Genome sequencing and assembly.</title>
        <authorList>
            <person name="Araujo N.S."/>
            <person name="Arias M.C."/>
        </authorList>
    </citation>
    <scope>NUCLEOTIDE SEQUENCE</scope>
    <source>
        <strain evidence="1">USP_2M_L1-L4_2017</strain>
        <tissue evidence="1">Whole body</tissue>
    </source>
</reference>
<name>A0AA40FZU7_9HYME</name>